<dbReference type="Proteomes" id="UP000703674">
    <property type="component" value="Unassembled WGS sequence"/>
</dbReference>
<dbReference type="InterPro" id="IPR011990">
    <property type="entry name" value="TPR-like_helical_dom_sf"/>
</dbReference>
<dbReference type="Pfam" id="PF13174">
    <property type="entry name" value="TPR_6"/>
    <property type="match status" value="1"/>
</dbReference>
<protein>
    <submittedName>
        <fullName evidence="4">Tetratricopeptide repeat protein</fullName>
    </submittedName>
</protein>
<gene>
    <name evidence="4" type="ORF">HC175_05450</name>
</gene>
<dbReference type="PROSITE" id="PS50005">
    <property type="entry name" value="TPR"/>
    <property type="match status" value="3"/>
</dbReference>
<dbReference type="SUPFAM" id="SSF48452">
    <property type="entry name" value="TPR-like"/>
    <property type="match status" value="2"/>
</dbReference>
<evidence type="ECO:0000313" key="4">
    <source>
        <dbReference type="EMBL" id="NJW52357.1"/>
    </source>
</evidence>
<dbReference type="SMART" id="SM00028">
    <property type="entry name" value="TPR"/>
    <property type="match status" value="5"/>
</dbReference>
<dbReference type="PANTHER" id="PTHR44858">
    <property type="entry name" value="TETRATRICOPEPTIDE REPEAT PROTEIN 6"/>
    <property type="match status" value="1"/>
</dbReference>
<evidence type="ECO:0000256" key="1">
    <source>
        <dbReference type="ARBA" id="ARBA00022737"/>
    </source>
</evidence>
<dbReference type="InterPro" id="IPR013105">
    <property type="entry name" value="TPR_2"/>
</dbReference>
<dbReference type="Pfam" id="PF13181">
    <property type="entry name" value="TPR_8"/>
    <property type="match status" value="1"/>
</dbReference>
<dbReference type="PANTHER" id="PTHR44858:SF1">
    <property type="entry name" value="UDP-N-ACETYLGLUCOSAMINE--PEPTIDE N-ACETYLGLUCOSAMINYLTRANSFERASE SPINDLY-RELATED"/>
    <property type="match status" value="1"/>
</dbReference>
<name>A0ABX1CX53_9FLAO</name>
<reference evidence="4 5" key="1">
    <citation type="submission" date="2020-03" db="EMBL/GenBank/DDBJ databases">
        <title>Salinimicrobium sp. nov, isolated from SCS.</title>
        <authorList>
            <person name="Cao W.R."/>
        </authorList>
    </citation>
    <scope>NUCLEOTIDE SEQUENCE [LARGE SCALE GENOMIC DNA]</scope>
    <source>
        <strain evidence="5">J15B91</strain>
    </source>
</reference>
<dbReference type="Gene3D" id="1.25.40.10">
    <property type="entry name" value="Tetratricopeptide repeat domain"/>
    <property type="match status" value="3"/>
</dbReference>
<dbReference type="InterPro" id="IPR050498">
    <property type="entry name" value="Ycf3"/>
</dbReference>
<dbReference type="InterPro" id="IPR019734">
    <property type="entry name" value="TPR_rpt"/>
</dbReference>
<feature type="repeat" description="TPR" evidence="3">
    <location>
        <begin position="282"/>
        <end position="315"/>
    </location>
</feature>
<comment type="caution">
    <text evidence="4">The sequence shown here is derived from an EMBL/GenBank/DDBJ whole genome shotgun (WGS) entry which is preliminary data.</text>
</comment>
<dbReference type="Pfam" id="PF07719">
    <property type="entry name" value="TPR_2"/>
    <property type="match status" value="1"/>
</dbReference>
<keyword evidence="2 3" id="KW-0802">TPR repeat</keyword>
<dbReference type="EMBL" id="JAAVJR010000002">
    <property type="protein sequence ID" value="NJW52357.1"/>
    <property type="molecule type" value="Genomic_DNA"/>
</dbReference>
<evidence type="ECO:0000313" key="5">
    <source>
        <dbReference type="Proteomes" id="UP000703674"/>
    </source>
</evidence>
<keyword evidence="5" id="KW-1185">Reference proteome</keyword>
<feature type="repeat" description="TPR" evidence="3">
    <location>
        <begin position="213"/>
        <end position="246"/>
    </location>
</feature>
<feature type="repeat" description="TPR" evidence="3">
    <location>
        <begin position="179"/>
        <end position="212"/>
    </location>
</feature>
<evidence type="ECO:0000256" key="2">
    <source>
        <dbReference type="ARBA" id="ARBA00022803"/>
    </source>
</evidence>
<sequence>MLLLFAATKAEAQTSALAIADSLYAVGNYSGAINELENSEIRSEAVLLKLAQAQKANGNILAALENYEAVMKSSPERILTAVEYAKLLSSTGNLQEADSIFTSLTKRHPMNAGFHYQLGLIREKRKDSTAMSHYNITVLLQKTHQEALIKVATRALTDGELLRGERLSKQGLETNPNGIALLSILAQSYYYQKEFKQAVERFEKLVELGAGSEFVHSKLGTAYFHLEDYDKAIAHFNLALDYEDENHATHYSLGKLYALVGDYKNSEGHLLQAILLKDVILDEEFTSLGLTYKLQEKPKDALKYFNLAIEEDPYNERAMYERAIAADSYFKDLESRKKYYEEYLERFQENGGKNLVLLAQRRIKDLKEEIHMQAAALEKK</sequence>
<accession>A0ABX1CX53</accession>
<keyword evidence="1" id="KW-0677">Repeat</keyword>
<evidence type="ECO:0000256" key="3">
    <source>
        <dbReference type="PROSITE-ProRule" id="PRU00339"/>
    </source>
</evidence>
<organism evidence="4 5">
    <name type="scientific">Salinimicrobium oceani</name>
    <dbReference type="NCBI Taxonomy" id="2722702"/>
    <lineage>
        <taxon>Bacteria</taxon>
        <taxon>Pseudomonadati</taxon>
        <taxon>Bacteroidota</taxon>
        <taxon>Flavobacteriia</taxon>
        <taxon>Flavobacteriales</taxon>
        <taxon>Flavobacteriaceae</taxon>
        <taxon>Salinimicrobium</taxon>
    </lineage>
</organism>
<proteinExistence type="predicted"/>